<evidence type="ECO:0000313" key="1">
    <source>
        <dbReference type="EMBL" id="SDT74291.1"/>
    </source>
</evidence>
<protein>
    <submittedName>
        <fullName evidence="1">Uncharacterized protein</fullName>
    </submittedName>
</protein>
<dbReference type="AlphaFoldDB" id="A0A1H2CV01"/>
<dbReference type="EMBL" id="LT629758">
    <property type="protein sequence ID" value="SDT74291.1"/>
    <property type="molecule type" value="Genomic_DNA"/>
</dbReference>
<accession>A0A1H2CV01</accession>
<dbReference type="RefSeq" id="WP_092550758.1">
    <property type="nucleotide sequence ID" value="NZ_BOMJ01000003.1"/>
</dbReference>
<proteinExistence type="predicted"/>
<name>A0A1H2CV01_9ACTN</name>
<dbReference type="STRING" id="113562.SAMN04489716_6935"/>
<organism evidence="1 2">
    <name type="scientific">Actinoplanes derwentensis</name>
    <dbReference type="NCBI Taxonomy" id="113562"/>
    <lineage>
        <taxon>Bacteria</taxon>
        <taxon>Bacillati</taxon>
        <taxon>Actinomycetota</taxon>
        <taxon>Actinomycetes</taxon>
        <taxon>Micromonosporales</taxon>
        <taxon>Micromonosporaceae</taxon>
        <taxon>Actinoplanes</taxon>
    </lineage>
</organism>
<evidence type="ECO:0000313" key="2">
    <source>
        <dbReference type="Proteomes" id="UP000198688"/>
    </source>
</evidence>
<gene>
    <name evidence="1" type="ORF">SAMN04489716_6935</name>
</gene>
<keyword evidence="2" id="KW-1185">Reference proteome</keyword>
<sequence length="78" mass="8182">MASFGDAAKQQPDEPDGDFTILGGTLLVEVAVDPSRLEVLYGQVRDATRRGVLDGYADAAEEIARFEQAQDTAGGAAP</sequence>
<dbReference type="Proteomes" id="UP000198688">
    <property type="component" value="Chromosome I"/>
</dbReference>
<reference evidence="1 2" key="1">
    <citation type="submission" date="2016-10" db="EMBL/GenBank/DDBJ databases">
        <authorList>
            <person name="de Groot N.N."/>
        </authorList>
    </citation>
    <scope>NUCLEOTIDE SEQUENCE [LARGE SCALE GENOMIC DNA]</scope>
    <source>
        <strain evidence="1 2">DSM 43941</strain>
    </source>
</reference>